<dbReference type="Proteomes" id="UP001642260">
    <property type="component" value="Unassembled WGS sequence"/>
</dbReference>
<name>A0ABC8JMH8_ERUVS</name>
<dbReference type="EMBL" id="CAKOAT010125154">
    <property type="protein sequence ID" value="CAH8334414.1"/>
    <property type="molecule type" value="Genomic_DNA"/>
</dbReference>
<evidence type="ECO:0000313" key="1">
    <source>
        <dbReference type="EMBL" id="CAH8334414.1"/>
    </source>
</evidence>
<sequence>MQRIIYSESETKPFSKATRKARYEAEKGEGKRKVDVLVSVNPRKYRGVRQKRWGPSRWREGILRPHSDLVRDFCYGGGSLRYLRLSRDLSQGSQRADEFSSNPPSPFIDLKTVSSCDSGNQNLCSSIQVKEET</sequence>
<gene>
    <name evidence="1" type="ORF">ERUC_LOCUS13127</name>
</gene>
<comment type="caution">
    <text evidence="1">The sequence shown here is derived from an EMBL/GenBank/DDBJ whole genome shotgun (WGS) entry which is preliminary data.</text>
</comment>
<evidence type="ECO:0000313" key="2">
    <source>
        <dbReference type="Proteomes" id="UP001642260"/>
    </source>
</evidence>
<protein>
    <submittedName>
        <fullName evidence="1">Uncharacterized protein</fullName>
    </submittedName>
</protein>
<organism evidence="1 2">
    <name type="scientific">Eruca vesicaria subsp. sativa</name>
    <name type="common">Garden rocket</name>
    <name type="synonym">Eruca sativa</name>
    <dbReference type="NCBI Taxonomy" id="29727"/>
    <lineage>
        <taxon>Eukaryota</taxon>
        <taxon>Viridiplantae</taxon>
        <taxon>Streptophyta</taxon>
        <taxon>Embryophyta</taxon>
        <taxon>Tracheophyta</taxon>
        <taxon>Spermatophyta</taxon>
        <taxon>Magnoliopsida</taxon>
        <taxon>eudicotyledons</taxon>
        <taxon>Gunneridae</taxon>
        <taxon>Pentapetalae</taxon>
        <taxon>rosids</taxon>
        <taxon>malvids</taxon>
        <taxon>Brassicales</taxon>
        <taxon>Brassicaceae</taxon>
        <taxon>Brassiceae</taxon>
        <taxon>Eruca</taxon>
    </lineage>
</organism>
<reference evidence="1 2" key="1">
    <citation type="submission" date="2022-03" db="EMBL/GenBank/DDBJ databases">
        <authorList>
            <person name="Macdonald S."/>
            <person name="Ahmed S."/>
            <person name="Newling K."/>
        </authorList>
    </citation>
    <scope>NUCLEOTIDE SEQUENCE [LARGE SCALE GENOMIC DNA]</scope>
</reference>
<dbReference type="AlphaFoldDB" id="A0ABC8JMH8"/>
<accession>A0ABC8JMH8</accession>
<proteinExistence type="predicted"/>
<keyword evidence="2" id="KW-1185">Reference proteome</keyword>